<organism evidence="2 3">
    <name type="scientific">Trichomalopsis sarcophagae</name>
    <dbReference type="NCBI Taxonomy" id="543379"/>
    <lineage>
        <taxon>Eukaryota</taxon>
        <taxon>Metazoa</taxon>
        <taxon>Ecdysozoa</taxon>
        <taxon>Arthropoda</taxon>
        <taxon>Hexapoda</taxon>
        <taxon>Insecta</taxon>
        <taxon>Pterygota</taxon>
        <taxon>Neoptera</taxon>
        <taxon>Endopterygota</taxon>
        <taxon>Hymenoptera</taxon>
        <taxon>Apocrita</taxon>
        <taxon>Proctotrupomorpha</taxon>
        <taxon>Chalcidoidea</taxon>
        <taxon>Pteromalidae</taxon>
        <taxon>Pteromalinae</taxon>
        <taxon>Trichomalopsis</taxon>
    </lineage>
</organism>
<evidence type="ECO:0000313" key="2">
    <source>
        <dbReference type="EMBL" id="OXU20221.1"/>
    </source>
</evidence>
<gene>
    <name evidence="2" type="ORF">TSAR_015322</name>
</gene>
<comment type="caution">
    <text evidence="2">The sequence shown here is derived from an EMBL/GenBank/DDBJ whole genome shotgun (WGS) entry which is preliminary data.</text>
</comment>
<evidence type="ECO:0008006" key="4">
    <source>
        <dbReference type="Google" id="ProtNLM"/>
    </source>
</evidence>
<feature type="transmembrane region" description="Helical" evidence="1">
    <location>
        <begin position="52"/>
        <end position="71"/>
    </location>
</feature>
<dbReference type="AlphaFoldDB" id="A0A232EPF6"/>
<dbReference type="PANTHER" id="PTHR47326">
    <property type="entry name" value="TRANSPOSABLE ELEMENT TC3 TRANSPOSASE-LIKE PROTEIN"/>
    <property type="match status" value="1"/>
</dbReference>
<evidence type="ECO:0000256" key="1">
    <source>
        <dbReference type="SAM" id="Phobius"/>
    </source>
</evidence>
<evidence type="ECO:0000313" key="3">
    <source>
        <dbReference type="Proteomes" id="UP000215335"/>
    </source>
</evidence>
<accession>A0A232EPF6</accession>
<keyword evidence="1" id="KW-0812">Transmembrane</keyword>
<keyword evidence="1" id="KW-0472">Membrane</keyword>
<keyword evidence="1" id="KW-1133">Transmembrane helix</keyword>
<dbReference type="EMBL" id="NNAY01002955">
    <property type="protein sequence ID" value="OXU20221.1"/>
    <property type="molecule type" value="Genomic_DNA"/>
</dbReference>
<name>A0A232EPF6_9HYME</name>
<dbReference type="Proteomes" id="UP000215335">
    <property type="component" value="Unassembled WGS sequence"/>
</dbReference>
<keyword evidence="3" id="KW-1185">Reference proteome</keyword>
<protein>
    <recommendedName>
        <fullName evidence="4">HTH psq-type domain-containing protein</fullName>
    </recommendedName>
</protein>
<reference evidence="2 3" key="1">
    <citation type="journal article" date="2017" name="Curr. Biol.">
        <title>The Evolution of Venom by Co-option of Single-Copy Genes.</title>
        <authorList>
            <person name="Martinson E.O."/>
            <person name="Mrinalini"/>
            <person name="Kelkar Y.D."/>
            <person name="Chang C.H."/>
            <person name="Werren J.H."/>
        </authorList>
    </citation>
    <scope>NUCLEOTIDE SEQUENCE [LARGE SCALE GENOMIC DNA]</scope>
    <source>
        <strain evidence="2 3">Alberta</strain>
        <tissue evidence="2">Whole body</tissue>
    </source>
</reference>
<dbReference type="PANTHER" id="PTHR47326:SF1">
    <property type="entry name" value="HTH PSQ-TYPE DOMAIN-CONTAINING PROTEIN"/>
    <property type="match status" value="1"/>
</dbReference>
<proteinExistence type="predicted"/>
<sequence length="173" mass="20053">MIECVTLIRCRRILGLGPLVLAMSLSKAFVVSAALAAALRMCAQKVSFVSRVIPRYFTSFLVIVCSVPTFIDKDRGKMADYPEITEYLQGYIVNASQDQTQNPRVLAILAMVHLDTHISLRTIQREMGVPRSTYSRYLKFDRYHPYHITLKQDLNEQDRQQRVQFYQWARNTF</sequence>